<dbReference type="EMBL" id="JACIDW010000013">
    <property type="protein sequence ID" value="MBB3965971.1"/>
    <property type="molecule type" value="Genomic_DNA"/>
</dbReference>
<evidence type="ECO:0000313" key="3">
    <source>
        <dbReference type="Proteomes" id="UP000582090"/>
    </source>
</evidence>
<gene>
    <name evidence="2" type="ORF">GGQ67_003652</name>
</gene>
<reference evidence="2 3" key="1">
    <citation type="submission" date="2020-08" db="EMBL/GenBank/DDBJ databases">
        <title>Genomic Encyclopedia of Type Strains, Phase IV (KMG-IV): sequencing the most valuable type-strain genomes for metagenomic binning, comparative biology and taxonomic classification.</title>
        <authorList>
            <person name="Goeker M."/>
        </authorList>
    </citation>
    <scope>NUCLEOTIDE SEQUENCE [LARGE SCALE GENOMIC DNA]</scope>
    <source>
        <strain evidence="2 3">DSM 26575</strain>
    </source>
</reference>
<name>A0A7W6CT37_9HYPH</name>
<evidence type="ECO:0000313" key="2">
    <source>
        <dbReference type="EMBL" id="MBB3965971.1"/>
    </source>
</evidence>
<feature type="chain" id="PRO_5031329689" evidence="1">
    <location>
        <begin position="21"/>
        <end position="102"/>
    </location>
</feature>
<dbReference type="Proteomes" id="UP000582090">
    <property type="component" value="Unassembled WGS sequence"/>
</dbReference>
<dbReference type="AlphaFoldDB" id="A0A7W6CT37"/>
<dbReference type="RefSeq" id="WP_183901484.1">
    <property type="nucleotide sequence ID" value="NZ_JACIDW010000013.1"/>
</dbReference>
<evidence type="ECO:0000256" key="1">
    <source>
        <dbReference type="SAM" id="SignalP"/>
    </source>
</evidence>
<organism evidence="2 3">
    <name type="scientific">Rhizobium metallidurans</name>
    <dbReference type="NCBI Taxonomy" id="1265931"/>
    <lineage>
        <taxon>Bacteria</taxon>
        <taxon>Pseudomonadati</taxon>
        <taxon>Pseudomonadota</taxon>
        <taxon>Alphaproteobacteria</taxon>
        <taxon>Hyphomicrobiales</taxon>
        <taxon>Rhizobiaceae</taxon>
        <taxon>Rhizobium/Agrobacterium group</taxon>
        <taxon>Rhizobium</taxon>
    </lineage>
</organism>
<sequence length="102" mass="10935">MKPAIFAFAILALGSSPTFAEDGCKTIGEAARSIMQSRQQNADMSGMIAMAEKQPDAEARAMVKKMVIEAYSKPGFATESNQARAVAEFSNEYQLACYKSAG</sequence>
<keyword evidence="3" id="KW-1185">Reference proteome</keyword>
<comment type="caution">
    <text evidence="2">The sequence shown here is derived from an EMBL/GenBank/DDBJ whole genome shotgun (WGS) entry which is preliminary data.</text>
</comment>
<feature type="signal peptide" evidence="1">
    <location>
        <begin position="1"/>
        <end position="20"/>
    </location>
</feature>
<proteinExistence type="predicted"/>
<protein>
    <submittedName>
        <fullName evidence="2">Uncharacterized protein</fullName>
    </submittedName>
</protein>
<accession>A0A7W6CT37</accession>
<keyword evidence="1" id="KW-0732">Signal</keyword>